<dbReference type="PANTHER" id="PTHR30401">
    <property type="entry name" value="TRNA 2-SELENOURIDINE SYNTHASE"/>
    <property type="match status" value="1"/>
</dbReference>
<gene>
    <name evidence="3" type="primary">mnmH</name>
    <name evidence="3" type="ORF">KAK06_03705</name>
</gene>
<dbReference type="RefSeq" id="WP_210800474.1">
    <property type="nucleotide sequence ID" value="NZ_JAGQDE010000002.1"/>
</dbReference>
<comment type="caution">
    <text evidence="3">The sequence shown here is derived from an EMBL/GenBank/DDBJ whole genome shotgun (WGS) entry which is preliminary data.</text>
</comment>
<keyword evidence="4" id="KW-1185">Reference proteome</keyword>
<dbReference type="PANTHER" id="PTHR30401:SF0">
    <property type="entry name" value="TRNA 2-SELENOURIDINE SYNTHASE"/>
    <property type="match status" value="1"/>
</dbReference>
<dbReference type="NCBIfam" id="NF008752">
    <property type="entry name" value="PRK11784.1-4"/>
    <property type="match status" value="1"/>
</dbReference>
<reference evidence="3" key="1">
    <citation type="submission" date="2021-04" db="EMBL/GenBank/DDBJ databases">
        <title>The genome sequence of Ideonella sp. 4Y11.</title>
        <authorList>
            <person name="Liu Y."/>
        </authorList>
    </citation>
    <scope>NUCLEOTIDE SEQUENCE</scope>
    <source>
        <strain evidence="3">4Y11</strain>
    </source>
</reference>
<evidence type="ECO:0000313" key="3">
    <source>
        <dbReference type="EMBL" id="MBQ0958054.1"/>
    </source>
</evidence>
<evidence type="ECO:0000256" key="1">
    <source>
        <dbReference type="ARBA" id="ARBA00023266"/>
    </source>
</evidence>
<dbReference type="NCBIfam" id="NF008750">
    <property type="entry name" value="PRK11784.1-2"/>
    <property type="match status" value="1"/>
</dbReference>
<dbReference type="SMART" id="SM00450">
    <property type="entry name" value="RHOD"/>
    <property type="match status" value="1"/>
</dbReference>
<dbReference type="Gene3D" id="3.40.250.10">
    <property type="entry name" value="Rhodanese-like domain"/>
    <property type="match status" value="1"/>
</dbReference>
<keyword evidence="1" id="KW-0711">Selenium</keyword>
<dbReference type="Pfam" id="PF26341">
    <property type="entry name" value="AAA_SelU"/>
    <property type="match status" value="1"/>
</dbReference>
<keyword evidence="3" id="KW-0808">Transferase</keyword>
<dbReference type="NCBIfam" id="TIGR03167">
    <property type="entry name" value="tRNA_sel_U_synt"/>
    <property type="match status" value="1"/>
</dbReference>
<feature type="domain" description="Rhodanese" evidence="2">
    <location>
        <begin position="18"/>
        <end position="134"/>
    </location>
</feature>
<dbReference type="InterPro" id="IPR001763">
    <property type="entry name" value="Rhodanese-like_dom"/>
</dbReference>
<dbReference type="InterPro" id="IPR017582">
    <property type="entry name" value="SelU"/>
</dbReference>
<dbReference type="SUPFAM" id="SSF52540">
    <property type="entry name" value="P-loop containing nucleoside triphosphate hydrolases"/>
    <property type="match status" value="1"/>
</dbReference>
<dbReference type="InterPro" id="IPR027417">
    <property type="entry name" value="P-loop_NTPase"/>
</dbReference>
<dbReference type="GO" id="GO:0002098">
    <property type="term" value="P:tRNA wobble uridine modification"/>
    <property type="evidence" value="ECO:0007669"/>
    <property type="project" value="InterPro"/>
</dbReference>
<dbReference type="InterPro" id="IPR058840">
    <property type="entry name" value="AAA_SelU"/>
</dbReference>
<evidence type="ECO:0000259" key="2">
    <source>
        <dbReference type="PROSITE" id="PS50206"/>
    </source>
</evidence>
<name>A0A940YHR7_9BURK</name>
<organism evidence="3 4">
    <name type="scientific">Ideonella aquatica</name>
    <dbReference type="NCBI Taxonomy" id="2824119"/>
    <lineage>
        <taxon>Bacteria</taxon>
        <taxon>Pseudomonadati</taxon>
        <taxon>Pseudomonadota</taxon>
        <taxon>Betaproteobacteria</taxon>
        <taxon>Burkholderiales</taxon>
        <taxon>Sphaerotilaceae</taxon>
        <taxon>Ideonella</taxon>
    </lineage>
</organism>
<proteinExistence type="predicted"/>
<dbReference type="GO" id="GO:0043828">
    <property type="term" value="F:tRNA 2-selenouridine synthase activity"/>
    <property type="evidence" value="ECO:0007669"/>
    <property type="project" value="InterPro"/>
</dbReference>
<protein>
    <submittedName>
        <fullName evidence="3">tRNA 2-selenouridine(34) synthase MnmH</fullName>
        <ecNumber evidence="3">2.5.1.-</ecNumber>
    </submittedName>
</protein>
<dbReference type="EC" id="2.5.1.-" evidence="3"/>
<dbReference type="Pfam" id="PF00581">
    <property type="entry name" value="Rhodanese"/>
    <property type="match status" value="1"/>
</dbReference>
<dbReference type="Proteomes" id="UP000678374">
    <property type="component" value="Unassembled WGS sequence"/>
</dbReference>
<sequence length="348" mass="38603">MSAHRPVGVDQIDRFDAIIDARSPAEFAEDHLPGAINCPVLDDEERRIVGTLYATQGAFVARRIGGAMVAANLSRHLRTQFSGMPERWRPLVYCWRGGMRSGSMTTWMRMVGWDAQQLAGGYKSFRRHVIARLDALAPTLDLRVVCGPTGSAKSRLLRLLADEGAQVLDLEALAVHKGSVLGQVPGQGQPTQKAFETRLWQALEPLDAARPVFVEAESRRIGRVQLPTVLLERMRQSRCIELQAPVAARLAYLLQDYAYLGDDRAALVRQLGLLRGLHANTTIDQWQAWAQAGELAPLFEALMVQHYDPAYARSQRGDFLRLAEAEQHPLASLDDAALRVLAKQLSAR</sequence>
<dbReference type="SUPFAM" id="SSF52821">
    <property type="entry name" value="Rhodanese/Cell cycle control phosphatase"/>
    <property type="match status" value="1"/>
</dbReference>
<accession>A0A940YHR7</accession>
<dbReference type="InterPro" id="IPR036873">
    <property type="entry name" value="Rhodanese-like_dom_sf"/>
</dbReference>
<dbReference type="PROSITE" id="PS50206">
    <property type="entry name" value="RHODANESE_3"/>
    <property type="match status" value="1"/>
</dbReference>
<dbReference type="EMBL" id="JAGQDE010000002">
    <property type="protein sequence ID" value="MBQ0958054.1"/>
    <property type="molecule type" value="Genomic_DNA"/>
</dbReference>
<evidence type="ECO:0000313" key="4">
    <source>
        <dbReference type="Proteomes" id="UP000678374"/>
    </source>
</evidence>
<dbReference type="AlphaFoldDB" id="A0A940YHR7"/>